<keyword evidence="6 9" id="KW-0731">Sigma factor</keyword>
<dbReference type="EMBL" id="BNAB01000007">
    <property type="protein sequence ID" value="GHE01700.1"/>
    <property type="molecule type" value="Genomic_DNA"/>
</dbReference>
<dbReference type="Pfam" id="PF00309">
    <property type="entry name" value="Sigma54_AID"/>
    <property type="match status" value="1"/>
</dbReference>
<comment type="similarity">
    <text evidence="1 9">Belongs to the sigma-54 factor family.</text>
</comment>
<evidence type="ECO:0000256" key="4">
    <source>
        <dbReference type="ARBA" id="ARBA00022695"/>
    </source>
</evidence>
<dbReference type="InterPro" id="IPR000394">
    <property type="entry name" value="RNA_pol_sigma_54"/>
</dbReference>
<evidence type="ECO:0000313" key="13">
    <source>
        <dbReference type="EMBL" id="GHE01700.1"/>
    </source>
</evidence>
<reference evidence="14 15" key="2">
    <citation type="submission" date="2016-10" db="EMBL/GenBank/DDBJ databases">
        <authorList>
            <person name="Varghese N."/>
            <person name="Submissions S."/>
        </authorList>
    </citation>
    <scope>NUCLEOTIDE SEQUENCE [LARGE SCALE GENOMIC DNA]</scope>
    <source>
        <strain evidence="14 15">DSM 24802</strain>
    </source>
</reference>
<keyword evidence="7 9" id="KW-0238">DNA-binding</keyword>
<dbReference type="InterPro" id="IPR007634">
    <property type="entry name" value="RNA_pol_sigma_54_DNA-bd"/>
</dbReference>
<comment type="function">
    <text evidence="9">Sigma factors are initiation factors that promote the attachment of RNA polymerase to specific initiation sites and are then released.</text>
</comment>
<keyword evidence="15" id="KW-1185">Reference proteome</keyword>
<sequence>MAVGPRLSIGQHPGLALTPGMRQSLRILAMPPVELALEITREAESNPFLTVTPPARGGLSAFDIALETMPARPSLGEGLRRQLGEMSLPPGVRAVADYLTGALRDDGYLDATEAELVSETGQPRAVVAEAIAALQRCEPAGVGARSLPECLALQLTDRGISPGLAAEAVAHLDLFAQDDWAELGKVLHLGPGEVSALDAALRGLSPHPVDPGGPESSPLVPDLVVETAPGGGMSVRLAEGVMPAISLDEALLAQVPDPDDPFVVSARSRAEALIRAVSHRGETLLRIGLRLVADQHLFFSCGPDHLAPLSRRVLAEELSLHPSTLGRAVAGKVLLTGGALYPLSMFFPSGLPMGHGGTVSSHAVKIAIRRMVEHEPAAQPLSDAVIRERLVADGIDITRRCVAKYRESMRIPSSFERRRRAARHRGQAMEAGARD</sequence>
<evidence type="ECO:0000313" key="14">
    <source>
        <dbReference type="EMBL" id="SDW95427.1"/>
    </source>
</evidence>
<evidence type="ECO:0000256" key="9">
    <source>
        <dbReference type="PIRNR" id="PIRNR000774"/>
    </source>
</evidence>
<dbReference type="Pfam" id="PF04552">
    <property type="entry name" value="Sigma54_DBD"/>
    <property type="match status" value="1"/>
</dbReference>
<dbReference type="Pfam" id="PF04963">
    <property type="entry name" value="Sigma54_CBD"/>
    <property type="match status" value="1"/>
</dbReference>
<organism evidence="13 16">
    <name type="scientific">Allgaiera indica</name>
    <dbReference type="NCBI Taxonomy" id="765699"/>
    <lineage>
        <taxon>Bacteria</taxon>
        <taxon>Pseudomonadati</taxon>
        <taxon>Pseudomonadota</taxon>
        <taxon>Alphaproteobacteria</taxon>
        <taxon>Rhodobacterales</taxon>
        <taxon>Paracoccaceae</taxon>
        <taxon>Allgaiera</taxon>
    </lineage>
</organism>
<reference evidence="13" key="1">
    <citation type="journal article" date="2014" name="Int. J. Syst. Evol. Microbiol.">
        <title>Complete genome sequence of Corynebacterium casei LMG S-19264T (=DSM 44701T), isolated from a smear-ripened cheese.</title>
        <authorList>
            <consortium name="US DOE Joint Genome Institute (JGI-PGF)"/>
            <person name="Walter F."/>
            <person name="Albersmeier A."/>
            <person name="Kalinowski J."/>
            <person name="Ruckert C."/>
        </authorList>
    </citation>
    <scope>NUCLEOTIDE SEQUENCE</scope>
    <source>
        <strain evidence="13">CGMCC 1.10859</strain>
    </source>
</reference>
<dbReference type="PANTHER" id="PTHR32248">
    <property type="entry name" value="RNA POLYMERASE SIGMA-54 FACTOR"/>
    <property type="match status" value="1"/>
</dbReference>
<name>A0AAN4ZZ83_9RHOB</name>
<evidence type="ECO:0000256" key="10">
    <source>
        <dbReference type="SAM" id="MobiDB-lite"/>
    </source>
</evidence>
<feature type="domain" description="RNA polymerase sigma factor 54 DNA-binding" evidence="11">
    <location>
        <begin position="265"/>
        <end position="419"/>
    </location>
</feature>
<dbReference type="GO" id="GO:0016987">
    <property type="term" value="F:sigma factor activity"/>
    <property type="evidence" value="ECO:0007669"/>
    <property type="project" value="UniProtKB-KW"/>
</dbReference>
<gene>
    <name evidence="13" type="primary">rpoN1</name>
    <name evidence="13" type="ORF">GCM10008024_18270</name>
    <name evidence="14" type="ORF">SAMN05444006_108120</name>
</gene>
<evidence type="ECO:0000256" key="5">
    <source>
        <dbReference type="ARBA" id="ARBA00023015"/>
    </source>
</evidence>
<evidence type="ECO:0000259" key="11">
    <source>
        <dbReference type="Pfam" id="PF04552"/>
    </source>
</evidence>
<accession>A0AAN4ZZ83</accession>
<dbReference type="RefSeq" id="WP_035844903.1">
    <property type="nucleotide sequence ID" value="NZ_BNAB01000007.1"/>
</dbReference>
<dbReference type="Gene3D" id="1.10.10.1330">
    <property type="entry name" value="RNA polymerase sigma-54 factor, core-binding domain"/>
    <property type="match status" value="1"/>
</dbReference>
<reference evidence="13" key="3">
    <citation type="submission" date="2023-06" db="EMBL/GenBank/DDBJ databases">
        <authorList>
            <person name="Sun Q."/>
            <person name="Zhou Y."/>
        </authorList>
    </citation>
    <scope>NUCLEOTIDE SEQUENCE</scope>
    <source>
        <strain evidence="13">CGMCC 1.10859</strain>
    </source>
</reference>
<keyword evidence="3 9" id="KW-0808">Transferase</keyword>
<dbReference type="GO" id="GO:0006352">
    <property type="term" value="P:DNA-templated transcription initiation"/>
    <property type="evidence" value="ECO:0007669"/>
    <property type="project" value="InterPro"/>
</dbReference>
<dbReference type="GO" id="GO:0001216">
    <property type="term" value="F:DNA-binding transcription activator activity"/>
    <property type="evidence" value="ECO:0007669"/>
    <property type="project" value="InterPro"/>
</dbReference>
<dbReference type="GO" id="GO:0003677">
    <property type="term" value="F:DNA binding"/>
    <property type="evidence" value="ECO:0007669"/>
    <property type="project" value="UniProtKB-KW"/>
</dbReference>
<evidence type="ECO:0000256" key="3">
    <source>
        <dbReference type="ARBA" id="ARBA00022679"/>
    </source>
</evidence>
<dbReference type="PRINTS" id="PR00045">
    <property type="entry name" value="SIGMA54FCT"/>
</dbReference>
<evidence type="ECO:0000313" key="16">
    <source>
        <dbReference type="Proteomes" id="UP000634647"/>
    </source>
</evidence>
<dbReference type="AlphaFoldDB" id="A0AAN4ZZ83"/>
<dbReference type="GO" id="GO:0000428">
    <property type="term" value="C:DNA-directed RNA polymerase complex"/>
    <property type="evidence" value="ECO:0007669"/>
    <property type="project" value="UniProtKB-KW"/>
</dbReference>
<dbReference type="GO" id="GO:0016779">
    <property type="term" value="F:nucleotidyltransferase activity"/>
    <property type="evidence" value="ECO:0007669"/>
    <property type="project" value="UniProtKB-KW"/>
</dbReference>
<evidence type="ECO:0000256" key="1">
    <source>
        <dbReference type="ARBA" id="ARBA00008798"/>
    </source>
</evidence>
<dbReference type="Proteomes" id="UP000634647">
    <property type="component" value="Unassembled WGS sequence"/>
</dbReference>
<protein>
    <recommendedName>
        <fullName evidence="9">RNA polymerase sigma-54 factor</fullName>
    </recommendedName>
</protein>
<feature type="compositionally biased region" description="Basic residues" evidence="10">
    <location>
        <begin position="417"/>
        <end position="426"/>
    </location>
</feature>
<keyword evidence="8 9" id="KW-0804">Transcription</keyword>
<dbReference type="PROSITE" id="PS50044">
    <property type="entry name" value="SIGMA54_3"/>
    <property type="match status" value="1"/>
</dbReference>
<evidence type="ECO:0000256" key="2">
    <source>
        <dbReference type="ARBA" id="ARBA00022478"/>
    </source>
</evidence>
<evidence type="ECO:0000256" key="7">
    <source>
        <dbReference type="ARBA" id="ARBA00023125"/>
    </source>
</evidence>
<feature type="domain" description="RNA polymerase sigma factor 54 core-binding" evidence="12">
    <location>
        <begin position="69"/>
        <end position="249"/>
    </location>
</feature>
<dbReference type="Proteomes" id="UP000199541">
    <property type="component" value="Unassembled WGS sequence"/>
</dbReference>
<dbReference type="PANTHER" id="PTHR32248:SF4">
    <property type="entry name" value="RNA POLYMERASE SIGMA-54 FACTOR"/>
    <property type="match status" value="1"/>
</dbReference>
<keyword evidence="5 9" id="KW-0805">Transcription regulation</keyword>
<keyword evidence="2 9" id="KW-0240">DNA-directed RNA polymerase</keyword>
<dbReference type="EMBL" id="FNOB01000008">
    <property type="protein sequence ID" value="SDW95427.1"/>
    <property type="molecule type" value="Genomic_DNA"/>
</dbReference>
<proteinExistence type="inferred from homology"/>
<dbReference type="Gene3D" id="1.10.10.60">
    <property type="entry name" value="Homeodomain-like"/>
    <property type="match status" value="1"/>
</dbReference>
<evidence type="ECO:0000313" key="15">
    <source>
        <dbReference type="Proteomes" id="UP000199541"/>
    </source>
</evidence>
<dbReference type="PIRSF" id="PIRSF000774">
    <property type="entry name" value="RpoN"/>
    <property type="match status" value="1"/>
</dbReference>
<feature type="region of interest" description="Disordered" evidence="10">
    <location>
        <begin position="416"/>
        <end position="435"/>
    </location>
</feature>
<keyword evidence="4 9" id="KW-0548">Nucleotidyltransferase</keyword>
<evidence type="ECO:0000259" key="12">
    <source>
        <dbReference type="Pfam" id="PF04963"/>
    </source>
</evidence>
<comment type="caution">
    <text evidence="13">The sequence shown here is derived from an EMBL/GenBank/DDBJ whole genome shotgun (WGS) entry which is preliminary data.</text>
</comment>
<dbReference type="InterPro" id="IPR038709">
    <property type="entry name" value="RpoN_core-bd_sf"/>
</dbReference>
<dbReference type="InterPro" id="IPR007046">
    <property type="entry name" value="RNA_pol_sigma_54_core-bd"/>
</dbReference>
<evidence type="ECO:0000256" key="8">
    <source>
        <dbReference type="ARBA" id="ARBA00023163"/>
    </source>
</evidence>
<evidence type="ECO:0000256" key="6">
    <source>
        <dbReference type="ARBA" id="ARBA00023082"/>
    </source>
</evidence>